<dbReference type="InterPro" id="IPR050810">
    <property type="entry name" value="Bact_Secretion_Sys_Channel"/>
</dbReference>
<organism evidence="5 6">
    <name type="scientific">Nitrosomonas oligotropha</name>
    <dbReference type="NCBI Taxonomy" id="42354"/>
    <lineage>
        <taxon>Bacteria</taxon>
        <taxon>Pseudomonadati</taxon>
        <taxon>Pseudomonadota</taxon>
        <taxon>Betaproteobacteria</taxon>
        <taxon>Nitrosomonadales</taxon>
        <taxon>Nitrosomonadaceae</taxon>
        <taxon>Nitrosomonas</taxon>
    </lineage>
</organism>
<gene>
    <name evidence="5" type="ORF">C8R26_1406</name>
</gene>
<protein>
    <submittedName>
        <fullName evidence="5">Pilus assembly protein CpaC</fullName>
    </submittedName>
</protein>
<feature type="compositionally biased region" description="Basic and acidic residues" evidence="2">
    <location>
        <begin position="529"/>
        <end position="541"/>
    </location>
</feature>
<feature type="region of interest" description="Disordered" evidence="2">
    <location>
        <begin position="527"/>
        <end position="565"/>
    </location>
</feature>
<comment type="similarity">
    <text evidence="1">Belongs to the bacterial secretin family.</text>
</comment>
<dbReference type="GO" id="GO:0015627">
    <property type="term" value="C:type II protein secretion system complex"/>
    <property type="evidence" value="ECO:0007669"/>
    <property type="project" value="TreeGrafter"/>
</dbReference>
<dbReference type="GO" id="GO:0009306">
    <property type="term" value="P:protein secretion"/>
    <property type="evidence" value="ECO:0007669"/>
    <property type="project" value="InterPro"/>
</dbReference>
<dbReference type="Pfam" id="PF00263">
    <property type="entry name" value="Secretin"/>
    <property type="match status" value="1"/>
</dbReference>
<comment type="caution">
    <text evidence="5">The sequence shown here is derived from an EMBL/GenBank/DDBJ whole genome shotgun (WGS) entry which is preliminary data.</text>
</comment>
<dbReference type="InterPro" id="IPR001775">
    <property type="entry name" value="GspD/PilQ"/>
</dbReference>
<accession>A0A2T5H8B1</accession>
<evidence type="ECO:0000313" key="6">
    <source>
        <dbReference type="Proteomes" id="UP000244128"/>
    </source>
</evidence>
<dbReference type="PANTHER" id="PTHR30332">
    <property type="entry name" value="PROBABLE GENERAL SECRETION PATHWAY PROTEIN D"/>
    <property type="match status" value="1"/>
</dbReference>
<feature type="domain" description="Pilus formation protein N-terminal" evidence="4">
    <location>
        <begin position="67"/>
        <end position="135"/>
    </location>
</feature>
<dbReference type="Proteomes" id="UP000244128">
    <property type="component" value="Unassembled WGS sequence"/>
</dbReference>
<evidence type="ECO:0000259" key="3">
    <source>
        <dbReference type="Pfam" id="PF00263"/>
    </source>
</evidence>
<dbReference type="Pfam" id="PF13629">
    <property type="entry name" value="T2SS-T3SS_pil_N"/>
    <property type="match status" value="1"/>
</dbReference>
<dbReference type="AlphaFoldDB" id="A0A2T5H8B1"/>
<evidence type="ECO:0000256" key="2">
    <source>
        <dbReference type="SAM" id="MobiDB-lite"/>
    </source>
</evidence>
<dbReference type="PRINTS" id="PR00811">
    <property type="entry name" value="BCTERIALGSPD"/>
</dbReference>
<name>A0A2T5H8B1_9PROT</name>
<dbReference type="InterPro" id="IPR004846">
    <property type="entry name" value="T2SS/T3SS_dom"/>
</dbReference>
<sequence length="565" mass="60196">MRRLFINNFPITFIKSYFPVLLPIGLASLTLVLQPHAMAQTTPPGKTVAMQTEQKALPDQFLSQTGAAKLDVTLGKSTLLKLPNTIKRISVGSPSVADVMMINPQEVYVLGKIVGMTNITLWTKDGKSTVIDVNVLMDVTALRQQVQAIMPDEKDIQITAAGDSLIVSGMVSNTLKADRVVALAEAFLRTSILNMMLNLQGGGQGDQPGAGAQAGGGGMGGMGGMQAMQTLRQGSQHNENSQGAGAGLGNFKVINLMGVRDNQQVMLEVKVAEVNRTEAEKLGFDFQGALRKSGSAWTQIMGGLIGGSPAALLIGKNPVATGLPFASSEGGSFLIDAEKKDSVIKILAEPNIVAISGQEASFLVGGEIMIPVSSGVGSTVRLQSKQFGVGLIFLPTVLEEGRINLRVNPEVSELVSFQQVASTGLGAIVAVPTFKTRRISTTVQLRDGQSLAIGGLLQDNFKEQIKRFPMLGEVPVLGSLFSSSDFLMDKTELMIIVTPRLVQPMQPDHSIPTDAFIRPGRGEFLLQGRLERRDDPSDNKDVPQQMIEKSGDPASSAEPSGFQMK</sequence>
<reference evidence="5 6" key="1">
    <citation type="submission" date="2018-04" db="EMBL/GenBank/DDBJ databases">
        <title>Active sludge and wastewater microbial communities from Klosterneuburg, Austria.</title>
        <authorList>
            <person name="Wagner M."/>
        </authorList>
    </citation>
    <scope>NUCLEOTIDE SEQUENCE [LARGE SCALE GENOMIC DNA]</scope>
    <source>
        <strain evidence="5 6">Nm49</strain>
    </source>
</reference>
<evidence type="ECO:0000259" key="4">
    <source>
        <dbReference type="Pfam" id="PF13629"/>
    </source>
</evidence>
<dbReference type="EMBL" id="QAOI01000040">
    <property type="protein sequence ID" value="PTQ67819.1"/>
    <property type="molecule type" value="Genomic_DNA"/>
</dbReference>
<dbReference type="InterPro" id="IPR032789">
    <property type="entry name" value="T2SS-T3SS_pil_N"/>
</dbReference>
<evidence type="ECO:0000256" key="1">
    <source>
        <dbReference type="RuleBase" id="RU004003"/>
    </source>
</evidence>
<feature type="domain" description="Type II/III secretion system secretin-like" evidence="3">
    <location>
        <begin position="339"/>
        <end position="502"/>
    </location>
</feature>
<dbReference type="PANTHER" id="PTHR30332:SF17">
    <property type="entry name" value="TYPE IV PILIATION SYSTEM PROTEIN DR_0774-RELATED"/>
    <property type="match status" value="1"/>
</dbReference>
<proteinExistence type="inferred from homology"/>
<evidence type="ECO:0000313" key="5">
    <source>
        <dbReference type="EMBL" id="PTQ67819.1"/>
    </source>
</evidence>